<keyword evidence="1" id="KW-0732">Signal</keyword>
<accession>A0A1G2MTN3</accession>
<name>A0A1G2MTN3_9BACT</name>
<feature type="chain" id="PRO_5009583732" evidence="1">
    <location>
        <begin position="27"/>
        <end position="176"/>
    </location>
</feature>
<proteinExistence type="predicted"/>
<dbReference type="EMBL" id="MHRQ01000010">
    <property type="protein sequence ID" value="OHA27235.1"/>
    <property type="molecule type" value="Genomic_DNA"/>
</dbReference>
<evidence type="ECO:0000313" key="2">
    <source>
        <dbReference type="EMBL" id="OHA27235.1"/>
    </source>
</evidence>
<evidence type="ECO:0000256" key="1">
    <source>
        <dbReference type="SAM" id="SignalP"/>
    </source>
</evidence>
<dbReference type="AlphaFoldDB" id="A0A1G2MTN3"/>
<organism evidence="2 3">
    <name type="scientific">Candidatus Taylorbacteria bacterium RIFCSPHIGHO2_02_FULL_46_13</name>
    <dbReference type="NCBI Taxonomy" id="1802312"/>
    <lineage>
        <taxon>Bacteria</taxon>
        <taxon>Candidatus Tayloriibacteriota</taxon>
    </lineage>
</organism>
<evidence type="ECO:0000313" key="3">
    <source>
        <dbReference type="Proteomes" id="UP000177565"/>
    </source>
</evidence>
<reference evidence="2 3" key="1">
    <citation type="journal article" date="2016" name="Nat. Commun.">
        <title>Thousands of microbial genomes shed light on interconnected biogeochemical processes in an aquifer system.</title>
        <authorList>
            <person name="Anantharaman K."/>
            <person name="Brown C.T."/>
            <person name="Hug L.A."/>
            <person name="Sharon I."/>
            <person name="Castelle C.J."/>
            <person name="Probst A.J."/>
            <person name="Thomas B.C."/>
            <person name="Singh A."/>
            <person name="Wilkins M.J."/>
            <person name="Karaoz U."/>
            <person name="Brodie E.L."/>
            <person name="Williams K.H."/>
            <person name="Hubbard S.S."/>
            <person name="Banfield J.F."/>
        </authorList>
    </citation>
    <scope>NUCLEOTIDE SEQUENCE [LARGE SCALE GENOMIC DNA]</scope>
</reference>
<protein>
    <submittedName>
        <fullName evidence="2">Uncharacterized protein</fullName>
    </submittedName>
</protein>
<sequence length="176" mass="19193">MKKSKFLVVSALMSMALVAYSPLAEAYMAVPQKKFVVKGQDIAVRITLAKDTMPSVPDTKHADAPMTITATGVTICYSDQLELVTAECHWDGVSEQNKYSYTLYYRLKGSGQGSGILRSYSINIADFTASSIDKQGAVPVVRRMRIVPTDGHVAFQAVPIREIMAGHNAKMLSSTK</sequence>
<dbReference type="Proteomes" id="UP000177565">
    <property type="component" value="Unassembled WGS sequence"/>
</dbReference>
<feature type="signal peptide" evidence="1">
    <location>
        <begin position="1"/>
        <end position="26"/>
    </location>
</feature>
<gene>
    <name evidence="2" type="ORF">A3C06_04045</name>
</gene>
<comment type="caution">
    <text evidence="2">The sequence shown here is derived from an EMBL/GenBank/DDBJ whole genome shotgun (WGS) entry which is preliminary data.</text>
</comment>